<dbReference type="InterPro" id="IPR004568">
    <property type="entry name" value="Ppantetheine-prot_Trfase_dom"/>
</dbReference>
<dbReference type="InterPro" id="IPR037143">
    <property type="entry name" value="4-PPantetheinyl_Trfase_dom_sf"/>
</dbReference>
<dbReference type="RefSeq" id="WP_139757255.1">
    <property type="nucleotide sequence ID" value="NZ_CP039852.1"/>
</dbReference>
<feature type="domain" description="4'-phosphopantetheinyl transferase" evidence="11">
    <location>
        <begin position="5"/>
        <end position="120"/>
    </location>
</feature>
<dbReference type="NCBIfam" id="TIGR00556">
    <property type="entry name" value="pantethn_trn"/>
    <property type="match status" value="1"/>
</dbReference>
<dbReference type="EC" id="2.7.8.7" evidence="10"/>
<keyword evidence="6 10" id="KW-0443">Lipid metabolism</keyword>
<keyword evidence="3 10" id="KW-0479">Metal-binding</keyword>
<evidence type="ECO:0000256" key="10">
    <source>
        <dbReference type="HAMAP-Rule" id="MF_00101"/>
    </source>
</evidence>
<evidence type="ECO:0000313" key="13">
    <source>
        <dbReference type="Proteomes" id="UP000304912"/>
    </source>
</evidence>
<accession>A0A5B7YFQ3</accession>
<keyword evidence="2 10" id="KW-0808">Transferase</keyword>
<dbReference type="HAMAP" id="MF_00101">
    <property type="entry name" value="AcpS"/>
    <property type="match status" value="1"/>
</dbReference>
<dbReference type="Pfam" id="PF01648">
    <property type="entry name" value="ACPS"/>
    <property type="match status" value="1"/>
</dbReference>
<sequence length="125" mass="13939">MAIIGLGTDIVEIARIEETVSRQPRFVQRILTHAEQAQYEHHAEPVRYLAKRFAAKEAAAKALQTGIGRGVSWQHMHVDNDENGAPYLTFSQGALSVFEEKKARSCYLSISDEKHYAVATVIIEG</sequence>
<organism evidence="12 13">
    <name type="scientific">Salinimonas iocasae</name>
    <dbReference type="NCBI Taxonomy" id="2572577"/>
    <lineage>
        <taxon>Bacteria</taxon>
        <taxon>Pseudomonadati</taxon>
        <taxon>Pseudomonadota</taxon>
        <taxon>Gammaproteobacteria</taxon>
        <taxon>Alteromonadales</taxon>
        <taxon>Alteromonadaceae</taxon>
        <taxon>Alteromonas/Salinimonas group</taxon>
        <taxon>Salinimonas</taxon>
    </lineage>
</organism>
<evidence type="ECO:0000256" key="2">
    <source>
        <dbReference type="ARBA" id="ARBA00022679"/>
    </source>
</evidence>
<keyword evidence="5 10" id="KW-0460">Magnesium</keyword>
<dbReference type="SUPFAM" id="SSF56214">
    <property type="entry name" value="4'-phosphopantetheinyl transferase"/>
    <property type="match status" value="1"/>
</dbReference>
<dbReference type="GO" id="GO:0000287">
    <property type="term" value="F:magnesium ion binding"/>
    <property type="evidence" value="ECO:0007669"/>
    <property type="project" value="UniProtKB-UniRule"/>
</dbReference>
<comment type="function">
    <text evidence="10">Transfers the 4'-phosphopantetheine moiety from coenzyme A to a Ser of acyl-carrier-protein.</text>
</comment>
<evidence type="ECO:0000256" key="7">
    <source>
        <dbReference type="ARBA" id="ARBA00023160"/>
    </source>
</evidence>
<evidence type="ECO:0000259" key="11">
    <source>
        <dbReference type="Pfam" id="PF01648"/>
    </source>
</evidence>
<evidence type="ECO:0000256" key="3">
    <source>
        <dbReference type="ARBA" id="ARBA00022723"/>
    </source>
</evidence>
<protein>
    <recommendedName>
        <fullName evidence="10">Holo-[acyl-carrier-protein] synthase</fullName>
        <shortName evidence="10">Holo-ACP synthase</shortName>
        <ecNumber evidence="10">2.7.8.7</ecNumber>
    </recommendedName>
    <alternativeName>
        <fullName evidence="10">4'-phosphopantetheinyl transferase AcpS</fullName>
    </alternativeName>
</protein>
<dbReference type="Gene3D" id="3.90.470.20">
    <property type="entry name" value="4'-phosphopantetheinyl transferase domain"/>
    <property type="match status" value="1"/>
</dbReference>
<proteinExistence type="inferred from homology"/>
<reference evidence="12 13" key="1">
    <citation type="submission" date="2019-04" db="EMBL/GenBank/DDBJ databases">
        <title>Salinimonas iocasae sp. nov., a halophilic bacterium isolated from the outer tube casing of tubeworms in Okinawa Trough.</title>
        <authorList>
            <person name="Zhang H."/>
            <person name="Wang H."/>
            <person name="Li C."/>
        </authorList>
    </citation>
    <scope>NUCLEOTIDE SEQUENCE [LARGE SCALE GENOMIC DNA]</scope>
    <source>
        <strain evidence="12 13">KX18D6</strain>
    </source>
</reference>
<gene>
    <name evidence="10" type="primary">acpS</name>
    <name evidence="12" type="ORF">FBQ74_14035</name>
</gene>
<dbReference type="KEGG" id="salk:FBQ74_14035"/>
<dbReference type="GO" id="GO:0006633">
    <property type="term" value="P:fatty acid biosynthetic process"/>
    <property type="evidence" value="ECO:0007669"/>
    <property type="project" value="UniProtKB-UniRule"/>
</dbReference>
<dbReference type="Proteomes" id="UP000304912">
    <property type="component" value="Chromosome"/>
</dbReference>
<dbReference type="GO" id="GO:0008897">
    <property type="term" value="F:holo-[acyl-carrier-protein] synthase activity"/>
    <property type="evidence" value="ECO:0007669"/>
    <property type="project" value="UniProtKB-UniRule"/>
</dbReference>
<comment type="function">
    <text evidence="9">Transfers the 4'-phosphopantetheine moiety from coenzyme A to the 'Ser-36' of acyl-carrier-protein.</text>
</comment>
<dbReference type="AlphaFoldDB" id="A0A5B7YFQ3"/>
<evidence type="ECO:0000256" key="6">
    <source>
        <dbReference type="ARBA" id="ARBA00023098"/>
    </source>
</evidence>
<dbReference type="FunFam" id="3.90.470.20:FF:000001">
    <property type="entry name" value="Holo-[acyl-carrier-protein] synthase"/>
    <property type="match status" value="1"/>
</dbReference>
<keyword evidence="1 10" id="KW-0444">Lipid biosynthesis</keyword>
<dbReference type="NCBIfam" id="TIGR00516">
    <property type="entry name" value="acpS"/>
    <property type="match status" value="1"/>
</dbReference>
<dbReference type="GO" id="GO:0005737">
    <property type="term" value="C:cytoplasm"/>
    <property type="evidence" value="ECO:0007669"/>
    <property type="project" value="UniProtKB-SubCell"/>
</dbReference>
<evidence type="ECO:0000256" key="1">
    <source>
        <dbReference type="ARBA" id="ARBA00022516"/>
    </source>
</evidence>
<dbReference type="EMBL" id="CP039852">
    <property type="protein sequence ID" value="QCZ94517.1"/>
    <property type="molecule type" value="Genomic_DNA"/>
</dbReference>
<keyword evidence="7 10" id="KW-0275">Fatty acid biosynthesis</keyword>
<feature type="binding site" evidence="10">
    <location>
        <position position="57"/>
    </location>
    <ligand>
        <name>Mg(2+)</name>
        <dbReference type="ChEBI" id="CHEBI:18420"/>
    </ligand>
</feature>
<keyword evidence="4 10" id="KW-0276">Fatty acid metabolism</keyword>
<evidence type="ECO:0000256" key="9">
    <source>
        <dbReference type="ARBA" id="ARBA00054726"/>
    </source>
</evidence>
<feature type="binding site" evidence="10">
    <location>
        <position position="9"/>
    </location>
    <ligand>
        <name>Mg(2+)</name>
        <dbReference type="ChEBI" id="CHEBI:18420"/>
    </ligand>
</feature>
<comment type="cofactor">
    <cofactor evidence="10">
        <name>Mg(2+)</name>
        <dbReference type="ChEBI" id="CHEBI:18420"/>
    </cofactor>
</comment>
<dbReference type="OrthoDB" id="517356at2"/>
<keyword evidence="10" id="KW-0963">Cytoplasm</keyword>
<comment type="subcellular location">
    <subcellularLocation>
        <location evidence="10">Cytoplasm</location>
    </subcellularLocation>
</comment>
<evidence type="ECO:0000313" key="12">
    <source>
        <dbReference type="EMBL" id="QCZ94517.1"/>
    </source>
</evidence>
<evidence type="ECO:0000256" key="4">
    <source>
        <dbReference type="ARBA" id="ARBA00022832"/>
    </source>
</evidence>
<comment type="similarity">
    <text evidence="10">Belongs to the P-Pant transferase superfamily. AcpS family.</text>
</comment>
<name>A0A5B7YFQ3_9ALTE</name>
<comment type="catalytic activity">
    <reaction evidence="8 10">
        <text>apo-[ACP] + CoA = holo-[ACP] + adenosine 3',5'-bisphosphate + H(+)</text>
        <dbReference type="Rhea" id="RHEA:12068"/>
        <dbReference type="Rhea" id="RHEA-COMP:9685"/>
        <dbReference type="Rhea" id="RHEA-COMP:9690"/>
        <dbReference type="ChEBI" id="CHEBI:15378"/>
        <dbReference type="ChEBI" id="CHEBI:29999"/>
        <dbReference type="ChEBI" id="CHEBI:57287"/>
        <dbReference type="ChEBI" id="CHEBI:58343"/>
        <dbReference type="ChEBI" id="CHEBI:64479"/>
        <dbReference type="EC" id="2.7.8.7"/>
    </reaction>
</comment>
<dbReference type="InterPro" id="IPR008278">
    <property type="entry name" value="4-PPantetheinyl_Trfase_dom"/>
</dbReference>
<evidence type="ECO:0000256" key="8">
    <source>
        <dbReference type="ARBA" id="ARBA00050875"/>
    </source>
</evidence>
<evidence type="ECO:0000256" key="5">
    <source>
        <dbReference type="ARBA" id="ARBA00022842"/>
    </source>
</evidence>
<keyword evidence="13" id="KW-1185">Reference proteome</keyword>
<dbReference type="InterPro" id="IPR002582">
    <property type="entry name" value="ACPS"/>
</dbReference>